<accession>A0ABQ6MZ98</accession>
<name>A0ABQ6MZ98_9STRA</name>
<evidence type="ECO:0000313" key="3">
    <source>
        <dbReference type="Proteomes" id="UP001165060"/>
    </source>
</evidence>
<keyword evidence="3" id="KW-1185">Reference proteome</keyword>
<proteinExistence type="predicted"/>
<gene>
    <name evidence="2" type="ORF">TeGR_g1598</name>
</gene>
<evidence type="ECO:0000256" key="1">
    <source>
        <dbReference type="SAM" id="MobiDB-lite"/>
    </source>
</evidence>
<feature type="region of interest" description="Disordered" evidence="1">
    <location>
        <begin position="1"/>
        <end position="42"/>
    </location>
</feature>
<dbReference type="Proteomes" id="UP001165060">
    <property type="component" value="Unassembled WGS sequence"/>
</dbReference>
<reference evidence="2 3" key="1">
    <citation type="journal article" date="2023" name="Commun. Biol.">
        <title>Genome analysis of Parmales, the sister group of diatoms, reveals the evolutionary specialization of diatoms from phago-mixotrophs to photoautotrophs.</title>
        <authorList>
            <person name="Ban H."/>
            <person name="Sato S."/>
            <person name="Yoshikawa S."/>
            <person name="Yamada K."/>
            <person name="Nakamura Y."/>
            <person name="Ichinomiya M."/>
            <person name="Sato N."/>
            <person name="Blanc-Mathieu R."/>
            <person name="Endo H."/>
            <person name="Kuwata A."/>
            <person name="Ogata H."/>
        </authorList>
    </citation>
    <scope>NUCLEOTIDE SEQUENCE [LARGE SCALE GENOMIC DNA]</scope>
</reference>
<protein>
    <submittedName>
        <fullName evidence="2">Uncharacterized protein</fullName>
    </submittedName>
</protein>
<dbReference type="InterPro" id="IPR027408">
    <property type="entry name" value="PNPase/RNase_PH_dom_sf"/>
</dbReference>
<comment type="caution">
    <text evidence="2">The sequence shown here is derived from an EMBL/GenBank/DDBJ whole genome shotgun (WGS) entry which is preliminary data.</text>
</comment>
<organism evidence="2 3">
    <name type="scientific">Tetraparma gracilis</name>
    <dbReference type="NCBI Taxonomy" id="2962635"/>
    <lineage>
        <taxon>Eukaryota</taxon>
        <taxon>Sar</taxon>
        <taxon>Stramenopiles</taxon>
        <taxon>Ochrophyta</taxon>
        <taxon>Bolidophyceae</taxon>
        <taxon>Parmales</taxon>
        <taxon>Triparmaceae</taxon>
        <taxon>Tetraparma</taxon>
    </lineage>
</organism>
<evidence type="ECO:0000313" key="2">
    <source>
        <dbReference type="EMBL" id="GMI35897.1"/>
    </source>
</evidence>
<sequence length="245" mass="25407">MSSLDTLHLLNLRPDSRPPLSARPPSIHLPPPPHILSSAPPGTPAGEAWYSAGLTSVRCVVLGPARDRRVPPNHPSPPITVSLSAPAGVDFGTRQEGAVTVIGSSYERFQGSDVGRQGGGAGVQRLQSYVTSLLSVFTSSILLDPFSGDPPAYHLSATVLSSDGSLLPALVNGFALALQAAGVPMLDTPVCVQIAGMAMVERGREVAATLKAVMVANAKDFVRAGFEARQGEGEVRCEGGIVVID</sequence>
<dbReference type="EMBL" id="BRYB01001896">
    <property type="protein sequence ID" value="GMI35897.1"/>
    <property type="molecule type" value="Genomic_DNA"/>
</dbReference>
<dbReference type="SUPFAM" id="SSF54211">
    <property type="entry name" value="Ribosomal protein S5 domain 2-like"/>
    <property type="match status" value="1"/>
</dbReference>
<dbReference type="Gene3D" id="3.30.230.70">
    <property type="entry name" value="GHMP Kinase, N-terminal domain"/>
    <property type="match status" value="1"/>
</dbReference>
<dbReference type="InterPro" id="IPR020568">
    <property type="entry name" value="Ribosomal_Su5_D2-typ_SF"/>
</dbReference>